<evidence type="ECO:0000259" key="9">
    <source>
        <dbReference type="Pfam" id="PF02788"/>
    </source>
</evidence>
<dbReference type="GO" id="GO:0016984">
    <property type="term" value="F:ribulose-bisphosphate carboxylase activity"/>
    <property type="evidence" value="ECO:0007669"/>
    <property type="project" value="InterPro"/>
</dbReference>
<accession>A0A939BSS6</accession>
<comment type="similarity">
    <text evidence="7">Belongs to the RuBisCO large chain family.</text>
</comment>
<dbReference type="SUPFAM" id="SSF51649">
    <property type="entry name" value="RuBisCo, C-terminal domain"/>
    <property type="match status" value="1"/>
</dbReference>
<dbReference type="SFLD" id="SFLDF00157">
    <property type="entry name" value="2_3-diketo-5-methylthiopentyl"/>
    <property type="match status" value="1"/>
</dbReference>
<dbReference type="Pfam" id="PF02788">
    <property type="entry name" value="RuBisCO_large_N"/>
    <property type="match status" value="1"/>
</dbReference>
<evidence type="ECO:0000256" key="4">
    <source>
        <dbReference type="ARBA" id="ARBA00023167"/>
    </source>
</evidence>
<keyword evidence="1" id="KW-0028">Amino-acid biosynthesis</keyword>
<dbReference type="SUPFAM" id="SSF54966">
    <property type="entry name" value="RuBisCO, large subunit, small (N-terminal) domain"/>
    <property type="match status" value="1"/>
</dbReference>
<dbReference type="Gene3D" id="3.30.70.150">
    <property type="entry name" value="RuBisCO large subunit, N-terminal domain"/>
    <property type="match status" value="1"/>
</dbReference>
<dbReference type="GO" id="GO:0019509">
    <property type="term" value="P:L-methionine salvage from methylthioadenosine"/>
    <property type="evidence" value="ECO:0007669"/>
    <property type="project" value="UniProtKB-UniRule"/>
</dbReference>
<reference evidence="10" key="1">
    <citation type="submission" date="2021-01" db="EMBL/GenBank/DDBJ databases">
        <title>Genomic Encyclopedia of Type Strains, Phase IV (KMG-IV): sequencing the most valuable type-strain genomes for metagenomic binning, comparative biology and taxonomic classification.</title>
        <authorList>
            <person name="Goeker M."/>
        </authorList>
    </citation>
    <scope>NUCLEOTIDE SEQUENCE</scope>
    <source>
        <strain evidence="10">DSM 25523</strain>
    </source>
</reference>
<keyword evidence="4" id="KW-0486">Methionine biosynthesis</keyword>
<dbReference type="InterPro" id="IPR036422">
    <property type="entry name" value="RuBisCO_lsu_N_sf"/>
</dbReference>
<evidence type="ECO:0000256" key="1">
    <source>
        <dbReference type="ARBA" id="ARBA00022605"/>
    </source>
</evidence>
<dbReference type="PANTHER" id="PTHR42704:SF17">
    <property type="entry name" value="RIBULOSE BISPHOSPHATE CARBOXYLASE LARGE CHAIN"/>
    <property type="match status" value="1"/>
</dbReference>
<evidence type="ECO:0000256" key="7">
    <source>
        <dbReference type="RuleBase" id="RU003834"/>
    </source>
</evidence>
<feature type="domain" description="Ribulose bisphosphate carboxylase large subunit ferrodoxin-like N-terminal" evidence="9">
    <location>
        <begin position="15"/>
        <end position="110"/>
    </location>
</feature>
<evidence type="ECO:0000256" key="5">
    <source>
        <dbReference type="ARBA" id="ARBA00023235"/>
    </source>
</evidence>
<dbReference type="SFLD" id="SFLDS00014">
    <property type="entry name" value="RuBisCO"/>
    <property type="match status" value="1"/>
</dbReference>
<dbReference type="GO" id="GO:0015977">
    <property type="term" value="P:carbon fixation"/>
    <property type="evidence" value="ECO:0007669"/>
    <property type="project" value="InterPro"/>
</dbReference>
<keyword evidence="3" id="KW-0460">Magnesium</keyword>
<dbReference type="InterPro" id="IPR017443">
    <property type="entry name" value="RuBisCO_lsu_fd_N"/>
</dbReference>
<dbReference type="GO" id="GO:0043715">
    <property type="term" value="F:2,3-diketo-5-methylthiopentyl-1-phosphate enolase activity"/>
    <property type="evidence" value="ECO:0007669"/>
    <property type="project" value="UniProtKB-EC"/>
</dbReference>
<dbReference type="NCBIfam" id="TIGR03332">
    <property type="entry name" value="salvage_mtnW"/>
    <property type="match status" value="1"/>
</dbReference>
<name>A0A939BSS6_9BACL</name>
<dbReference type="RefSeq" id="WP_204518789.1">
    <property type="nucleotide sequence ID" value="NZ_BAABIN010000014.1"/>
</dbReference>
<organism evidence="10 11">
    <name type="scientific">Brevibacillus fulvus</name>
    <dbReference type="NCBI Taxonomy" id="1125967"/>
    <lineage>
        <taxon>Bacteria</taxon>
        <taxon>Bacillati</taxon>
        <taxon>Bacillota</taxon>
        <taxon>Bacilli</taxon>
        <taxon>Bacillales</taxon>
        <taxon>Paenibacillaceae</taxon>
        <taxon>Brevibacillus</taxon>
    </lineage>
</organism>
<evidence type="ECO:0000256" key="2">
    <source>
        <dbReference type="ARBA" id="ARBA00022723"/>
    </source>
</evidence>
<dbReference type="Pfam" id="PF00016">
    <property type="entry name" value="RuBisCO_large"/>
    <property type="match status" value="1"/>
</dbReference>
<dbReference type="EC" id="5.3.2.5" evidence="6"/>
<dbReference type="SFLD" id="SFLDG00301">
    <property type="entry name" value="RuBisCO-like_proteins"/>
    <property type="match status" value="1"/>
</dbReference>
<feature type="domain" description="Ribulose bisphosphate carboxylase large subunit C-terminal" evidence="8">
    <location>
        <begin position="120"/>
        <end position="400"/>
    </location>
</feature>
<dbReference type="Gene3D" id="3.20.20.110">
    <property type="entry name" value="Ribulose bisphosphate carboxylase, large subunit, C-terminal domain"/>
    <property type="match status" value="1"/>
</dbReference>
<dbReference type="InterPro" id="IPR000685">
    <property type="entry name" value="RuBisCO_lsu_C"/>
</dbReference>
<dbReference type="InterPro" id="IPR017717">
    <property type="entry name" value="Diketo-Methiopentyl-P_enolase"/>
</dbReference>
<proteinExistence type="inferred from homology"/>
<evidence type="ECO:0000313" key="10">
    <source>
        <dbReference type="EMBL" id="MBM7591047.1"/>
    </source>
</evidence>
<protein>
    <recommendedName>
        <fullName evidence="6">2,3-diketo-5-methylthiopentyl-1-phosphate enolase</fullName>
        <ecNumber evidence="6">5.3.2.5</ecNumber>
    </recommendedName>
</protein>
<dbReference type="NCBIfam" id="NF007095">
    <property type="entry name" value="PRK09549.1"/>
    <property type="match status" value="1"/>
</dbReference>
<sequence>MAEQRIEVTYLTQAKDLQKKAEAIAVGMTVGSWTDLPAAKQAELQPYLGEAVGANPLETLENGEIRGTITVSYPVRNFTKDVPSLLTGVFGKLSMDGKIKLVDIKLPEQFVSAFPGPKFGIEGVRERLGVHDRPLLMSIFKSCLGLPFDDLKTQFRAQAMGGVDLVKDDEIFFADERAPFLERIKAFRQIAAEVEQQTGKPVLYAPNLTGPVDRLNDRAKQAIEAGAPCLLFNVLPYGYDALHRLAADPDITVPIMAHPALAGAYYPSADYGITVSLLLGKLLRLVGADLVLFPSPYGNVALDKDEALALAGHLVSPELALKKSFPVPSAGIHPGLVPQLFKDFGMDQVVNAGGGIHGHPGGATAGAQAFVAAIRAVVNGQELQEAAEQSEPLKTALAKWGNGR</sequence>
<keyword evidence="2" id="KW-0479">Metal-binding</keyword>
<gene>
    <name evidence="10" type="ORF">JOD01_002673</name>
</gene>
<keyword evidence="11" id="KW-1185">Reference proteome</keyword>
<evidence type="ECO:0000259" key="8">
    <source>
        <dbReference type="Pfam" id="PF00016"/>
    </source>
</evidence>
<evidence type="ECO:0000256" key="6">
    <source>
        <dbReference type="NCBIfam" id="TIGR03332"/>
    </source>
</evidence>
<dbReference type="Proteomes" id="UP000717624">
    <property type="component" value="Unassembled WGS sequence"/>
</dbReference>
<evidence type="ECO:0000256" key="3">
    <source>
        <dbReference type="ARBA" id="ARBA00022842"/>
    </source>
</evidence>
<dbReference type="InterPro" id="IPR033966">
    <property type="entry name" value="RuBisCO"/>
</dbReference>
<keyword evidence="5 10" id="KW-0413">Isomerase</keyword>
<dbReference type="GO" id="GO:0000287">
    <property type="term" value="F:magnesium ion binding"/>
    <property type="evidence" value="ECO:0007669"/>
    <property type="project" value="InterPro"/>
</dbReference>
<comment type="caution">
    <text evidence="10">The sequence shown here is derived from an EMBL/GenBank/DDBJ whole genome shotgun (WGS) entry which is preliminary data.</text>
</comment>
<dbReference type="PANTHER" id="PTHR42704">
    <property type="entry name" value="RIBULOSE BISPHOSPHATE CARBOXYLASE"/>
    <property type="match status" value="1"/>
</dbReference>
<dbReference type="InterPro" id="IPR036376">
    <property type="entry name" value="RuBisCO_lsu_C_sf"/>
</dbReference>
<evidence type="ECO:0000313" key="11">
    <source>
        <dbReference type="Proteomes" id="UP000717624"/>
    </source>
</evidence>
<dbReference type="AlphaFoldDB" id="A0A939BSS6"/>
<dbReference type="EMBL" id="JAFBEB010000009">
    <property type="protein sequence ID" value="MBM7591047.1"/>
    <property type="molecule type" value="Genomic_DNA"/>
</dbReference>